<evidence type="ECO:0000256" key="2">
    <source>
        <dbReference type="ARBA" id="ARBA00022692"/>
    </source>
</evidence>
<evidence type="ECO:0000256" key="1">
    <source>
        <dbReference type="ARBA" id="ARBA00004141"/>
    </source>
</evidence>
<dbReference type="InterPro" id="IPR036259">
    <property type="entry name" value="MFS_trans_sf"/>
</dbReference>
<feature type="transmembrane region" description="Helical" evidence="7">
    <location>
        <begin position="395"/>
        <end position="414"/>
    </location>
</feature>
<dbReference type="Gene3D" id="1.20.1250.20">
    <property type="entry name" value="MFS general substrate transporter like domains"/>
    <property type="match status" value="2"/>
</dbReference>
<dbReference type="SUPFAM" id="SSF103473">
    <property type="entry name" value="MFS general substrate transporter"/>
    <property type="match status" value="1"/>
</dbReference>
<name>A0A9P8W8M6_9HYPO</name>
<feature type="region of interest" description="Disordered" evidence="6">
    <location>
        <begin position="23"/>
        <end position="44"/>
    </location>
</feature>
<dbReference type="GO" id="GO:0016020">
    <property type="term" value="C:membrane"/>
    <property type="evidence" value="ECO:0007669"/>
    <property type="project" value="UniProtKB-SubCell"/>
</dbReference>
<proteinExistence type="predicted"/>
<feature type="transmembrane region" description="Helical" evidence="7">
    <location>
        <begin position="319"/>
        <end position="336"/>
    </location>
</feature>
<keyword evidence="4 7" id="KW-0472">Membrane</keyword>
<feature type="transmembrane region" description="Helical" evidence="7">
    <location>
        <begin position="187"/>
        <end position="214"/>
    </location>
</feature>
<feature type="transmembrane region" description="Helical" evidence="7">
    <location>
        <begin position="486"/>
        <end position="509"/>
    </location>
</feature>
<feature type="domain" description="Major facilitator superfamily (MFS) profile" evidence="8">
    <location>
        <begin position="65"/>
        <end position="514"/>
    </location>
</feature>
<reference evidence="9 10" key="1">
    <citation type="journal article" date="2021" name="Nat. Commun.">
        <title>Genetic determinants of endophytism in the Arabidopsis root mycobiome.</title>
        <authorList>
            <person name="Mesny F."/>
            <person name="Miyauchi S."/>
            <person name="Thiergart T."/>
            <person name="Pickel B."/>
            <person name="Atanasova L."/>
            <person name="Karlsson M."/>
            <person name="Huettel B."/>
            <person name="Barry K.W."/>
            <person name="Haridas S."/>
            <person name="Chen C."/>
            <person name="Bauer D."/>
            <person name="Andreopoulos W."/>
            <person name="Pangilinan J."/>
            <person name="LaButti K."/>
            <person name="Riley R."/>
            <person name="Lipzen A."/>
            <person name="Clum A."/>
            <person name="Drula E."/>
            <person name="Henrissat B."/>
            <person name="Kohler A."/>
            <person name="Grigoriev I.V."/>
            <person name="Martin F.M."/>
            <person name="Hacquard S."/>
        </authorList>
    </citation>
    <scope>NUCLEOTIDE SEQUENCE [LARGE SCALE GENOMIC DNA]</scope>
    <source>
        <strain evidence="9 10">MPI-CAGE-CH-0241</strain>
    </source>
</reference>
<protein>
    <submittedName>
        <fullName evidence="9">Major facilitator superfamily domain-containing protein</fullName>
    </submittedName>
</protein>
<feature type="transmembrane region" description="Helical" evidence="7">
    <location>
        <begin position="254"/>
        <end position="274"/>
    </location>
</feature>
<evidence type="ECO:0000313" key="10">
    <source>
        <dbReference type="Proteomes" id="UP000777438"/>
    </source>
</evidence>
<accession>A0A9P8W8M6</accession>
<comment type="caution">
    <text evidence="9">The sequence shown here is derived from an EMBL/GenBank/DDBJ whole genome shotgun (WGS) entry which is preliminary data.</text>
</comment>
<feature type="region of interest" description="Disordered" evidence="6">
    <location>
        <begin position="512"/>
        <end position="540"/>
    </location>
</feature>
<dbReference type="PROSITE" id="PS50850">
    <property type="entry name" value="MFS"/>
    <property type="match status" value="1"/>
</dbReference>
<feature type="transmembrane region" description="Helical" evidence="7">
    <location>
        <begin position="226"/>
        <end position="248"/>
    </location>
</feature>
<dbReference type="GO" id="GO:0022857">
    <property type="term" value="F:transmembrane transporter activity"/>
    <property type="evidence" value="ECO:0007669"/>
    <property type="project" value="InterPro"/>
</dbReference>
<evidence type="ECO:0000256" key="4">
    <source>
        <dbReference type="ARBA" id="ARBA00023136"/>
    </source>
</evidence>
<feature type="transmembrane region" description="Helical" evidence="7">
    <location>
        <begin position="156"/>
        <end position="175"/>
    </location>
</feature>
<evidence type="ECO:0000256" key="3">
    <source>
        <dbReference type="ARBA" id="ARBA00022989"/>
    </source>
</evidence>
<evidence type="ECO:0000259" key="8">
    <source>
        <dbReference type="PROSITE" id="PS50850"/>
    </source>
</evidence>
<feature type="transmembrane region" description="Helical" evidence="7">
    <location>
        <begin position="356"/>
        <end position="374"/>
    </location>
</feature>
<dbReference type="PANTHER" id="PTHR23507">
    <property type="entry name" value="ZGC:174356"/>
    <property type="match status" value="1"/>
</dbReference>
<feature type="transmembrane region" description="Helical" evidence="7">
    <location>
        <begin position="454"/>
        <end position="474"/>
    </location>
</feature>
<keyword evidence="10" id="KW-1185">Reference proteome</keyword>
<dbReference type="OrthoDB" id="3026777at2759"/>
<dbReference type="PANTHER" id="PTHR23507:SF1">
    <property type="entry name" value="FI18259P1-RELATED"/>
    <property type="match status" value="1"/>
</dbReference>
<evidence type="ECO:0000256" key="5">
    <source>
        <dbReference type="ARBA" id="ARBA00023180"/>
    </source>
</evidence>
<evidence type="ECO:0000256" key="6">
    <source>
        <dbReference type="SAM" id="MobiDB-lite"/>
    </source>
</evidence>
<dbReference type="Proteomes" id="UP000777438">
    <property type="component" value="Unassembled WGS sequence"/>
</dbReference>
<feature type="transmembrane region" description="Helical" evidence="7">
    <location>
        <begin position="65"/>
        <end position="85"/>
    </location>
</feature>
<dbReference type="AlphaFoldDB" id="A0A9P8W8M6"/>
<dbReference type="Pfam" id="PF07690">
    <property type="entry name" value="MFS_1"/>
    <property type="match status" value="2"/>
</dbReference>
<dbReference type="EMBL" id="JAGPYM010000006">
    <property type="protein sequence ID" value="KAH6893256.1"/>
    <property type="molecule type" value="Genomic_DNA"/>
</dbReference>
<keyword evidence="3 7" id="KW-1133">Transmembrane helix</keyword>
<keyword evidence="5" id="KW-0325">Glycoprotein</keyword>
<organism evidence="9 10">
    <name type="scientific">Thelonectria olida</name>
    <dbReference type="NCBI Taxonomy" id="1576542"/>
    <lineage>
        <taxon>Eukaryota</taxon>
        <taxon>Fungi</taxon>
        <taxon>Dikarya</taxon>
        <taxon>Ascomycota</taxon>
        <taxon>Pezizomycotina</taxon>
        <taxon>Sordariomycetes</taxon>
        <taxon>Hypocreomycetidae</taxon>
        <taxon>Hypocreales</taxon>
        <taxon>Nectriaceae</taxon>
        <taxon>Thelonectria</taxon>
    </lineage>
</organism>
<keyword evidence="2 7" id="KW-0812">Transmembrane</keyword>
<comment type="subcellular location">
    <subcellularLocation>
        <location evidence="1">Membrane</location>
        <topology evidence="1">Multi-pass membrane protein</topology>
    </subcellularLocation>
</comment>
<sequence>MSPPQSPSPFNLELESASENVPFLDSRERSDDNNDSASDNGHSAHAFPENRFRFRRWGVNSPRRIVLLVATIKFLVVMSGMLLILPYARLVEDAFCHVYYNDDSTDIIEEMKCKKDEIQSRMAYLFGWIGLCSSVIGLLVAFPYGMMSDKIGRKPTVIFSYAGVAFSMGIGPFFLKDLSNLIRHHPNVLLVGSIFQIFGGGIPVLLATLYAIAADVSSEDQKATHFLYLTFGATAGGIIGPVTAGLLMQRYGPWVPIYCVAFMTPFIFAILFLLPETLTVKIKAQENNGQEPRTKTFKQHTIHELNELFYSMQILKNKSVPLILVTFFVQNARFSAYTGTISQYLSRHFGWRLHEVSILLSPLGILNLCVLAGLPKLAEILMSPRFKMSAFRKDLVLVRISTCILVVGAVIQGLSHNIVLFLFGLFVSTFGAADSPLARATITHYVQPEYTSRLYALIGMVEVMGSFIAGPVLAWCFDRGLKRKGFWIGLPWFYVGFLCSLAMVALWFVKPPKKHSREEPTDSDGDDTDDYMPDDPLRLE</sequence>
<dbReference type="InterPro" id="IPR011701">
    <property type="entry name" value="MFS"/>
</dbReference>
<dbReference type="InterPro" id="IPR020846">
    <property type="entry name" value="MFS_dom"/>
</dbReference>
<evidence type="ECO:0000313" key="9">
    <source>
        <dbReference type="EMBL" id="KAH6893256.1"/>
    </source>
</evidence>
<feature type="transmembrane region" description="Helical" evidence="7">
    <location>
        <begin position="125"/>
        <end position="144"/>
    </location>
</feature>
<feature type="transmembrane region" description="Helical" evidence="7">
    <location>
        <begin position="420"/>
        <end position="442"/>
    </location>
</feature>
<feature type="compositionally biased region" description="Acidic residues" evidence="6">
    <location>
        <begin position="521"/>
        <end position="533"/>
    </location>
</feature>
<gene>
    <name evidence="9" type="ORF">B0T10DRAFT_546519</name>
</gene>
<evidence type="ECO:0000256" key="7">
    <source>
        <dbReference type="SAM" id="Phobius"/>
    </source>
</evidence>